<sequence>MFAGVKPLANQVVKLFHLTFYMAMELTKAPVHKEAAVGGMPSLATLLAIEPLPTPEIRVSVRSAMRTALLAVPVETRSVFLRLAISRGVAWASRVLCVRRIHSRRRLWLIARSRHVCSPSDPESSGSDPYSDLVSATWIARTALV</sequence>
<name>A0A6A3KAA9_9STRA</name>
<gene>
    <name evidence="1" type="ORF">PR001_g17680</name>
</gene>
<reference evidence="1 2" key="1">
    <citation type="submission" date="2018-09" db="EMBL/GenBank/DDBJ databases">
        <title>Genomic investigation of the strawberry pathogen Phytophthora fragariae indicates pathogenicity is determined by transcriptional variation in three key races.</title>
        <authorList>
            <person name="Adams T.M."/>
            <person name="Armitage A.D."/>
            <person name="Sobczyk M.K."/>
            <person name="Bates H.J."/>
            <person name="Dunwell J.M."/>
            <person name="Nellist C.F."/>
            <person name="Harrison R.J."/>
        </authorList>
    </citation>
    <scope>NUCLEOTIDE SEQUENCE [LARGE SCALE GENOMIC DNA]</scope>
    <source>
        <strain evidence="1 2">SCRP249</strain>
    </source>
</reference>
<protein>
    <submittedName>
        <fullName evidence="1">Uncharacterized protein</fullName>
    </submittedName>
</protein>
<dbReference type="EMBL" id="QXFV01001492">
    <property type="protein sequence ID" value="KAE9004590.1"/>
    <property type="molecule type" value="Genomic_DNA"/>
</dbReference>
<dbReference type="AlphaFoldDB" id="A0A6A3KAA9"/>
<dbReference type="Proteomes" id="UP000429607">
    <property type="component" value="Unassembled WGS sequence"/>
</dbReference>
<evidence type="ECO:0000313" key="1">
    <source>
        <dbReference type="EMBL" id="KAE9004590.1"/>
    </source>
</evidence>
<accession>A0A6A3KAA9</accession>
<evidence type="ECO:0000313" key="2">
    <source>
        <dbReference type="Proteomes" id="UP000429607"/>
    </source>
</evidence>
<comment type="caution">
    <text evidence="1">The sequence shown here is derived from an EMBL/GenBank/DDBJ whole genome shotgun (WGS) entry which is preliminary data.</text>
</comment>
<organism evidence="1 2">
    <name type="scientific">Phytophthora rubi</name>
    <dbReference type="NCBI Taxonomy" id="129364"/>
    <lineage>
        <taxon>Eukaryota</taxon>
        <taxon>Sar</taxon>
        <taxon>Stramenopiles</taxon>
        <taxon>Oomycota</taxon>
        <taxon>Peronosporomycetes</taxon>
        <taxon>Peronosporales</taxon>
        <taxon>Peronosporaceae</taxon>
        <taxon>Phytophthora</taxon>
    </lineage>
</organism>
<proteinExistence type="predicted"/>